<dbReference type="SUPFAM" id="SSF54427">
    <property type="entry name" value="NTF2-like"/>
    <property type="match status" value="1"/>
</dbReference>
<dbReference type="AlphaFoldDB" id="A0A318EDK9"/>
<dbReference type="GO" id="GO:0016853">
    <property type="term" value="F:isomerase activity"/>
    <property type="evidence" value="ECO:0007669"/>
    <property type="project" value="UniProtKB-KW"/>
</dbReference>
<dbReference type="InterPro" id="IPR037401">
    <property type="entry name" value="SnoaL-like"/>
</dbReference>
<keyword evidence="1" id="KW-0732">Signal</keyword>
<reference evidence="3 4" key="1">
    <citation type="submission" date="2018-04" db="EMBL/GenBank/DDBJ databases">
        <title>Genomic Encyclopedia of Type Strains, Phase IV (KMG-IV): sequencing the most valuable type-strain genomes for metagenomic binning, comparative biology and taxonomic classification.</title>
        <authorList>
            <person name="Goeker M."/>
        </authorList>
    </citation>
    <scope>NUCLEOTIDE SEQUENCE [LARGE SCALE GENOMIC DNA]</scope>
    <source>
        <strain evidence="3 4">DSM 104150</strain>
    </source>
</reference>
<protein>
    <submittedName>
        <fullName evidence="3">Ketosteroid isomerase-like protein</fullName>
    </submittedName>
</protein>
<dbReference type="Proteomes" id="UP000248330">
    <property type="component" value="Unassembled WGS sequence"/>
</dbReference>
<keyword evidence="4" id="KW-1185">Reference proteome</keyword>
<keyword evidence="3" id="KW-0413">Isomerase</keyword>
<gene>
    <name evidence="3" type="ORF">C8D93_105181</name>
</gene>
<dbReference type="Gene3D" id="3.10.450.50">
    <property type="match status" value="1"/>
</dbReference>
<accession>A0A318EDK9</accession>
<dbReference type="OrthoDB" id="6196903at2"/>
<dbReference type="CDD" id="cd00531">
    <property type="entry name" value="NTF2_like"/>
    <property type="match status" value="1"/>
</dbReference>
<evidence type="ECO:0000259" key="2">
    <source>
        <dbReference type="Pfam" id="PF13474"/>
    </source>
</evidence>
<dbReference type="Pfam" id="PF13474">
    <property type="entry name" value="SnoaL_3"/>
    <property type="match status" value="1"/>
</dbReference>
<feature type="chain" id="PRO_5016323043" evidence="1">
    <location>
        <begin position="25"/>
        <end position="155"/>
    </location>
</feature>
<evidence type="ECO:0000313" key="3">
    <source>
        <dbReference type="EMBL" id="PXV67824.1"/>
    </source>
</evidence>
<feature type="signal peptide" evidence="1">
    <location>
        <begin position="1"/>
        <end position="24"/>
    </location>
</feature>
<comment type="caution">
    <text evidence="3">The sequence shown here is derived from an EMBL/GenBank/DDBJ whole genome shotgun (WGS) entry which is preliminary data.</text>
</comment>
<feature type="domain" description="SnoaL-like" evidence="2">
    <location>
        <begin position="32"/>
        <end position="147"/>
    </location>
</feature>
<proteinExistence type="predicted"/>
<dbReference type="InterPro" id="IPR032710">
    <property type="entry name" value="NTF2-like_dom_sf"/>
</dbReference>
<sequence length="155" mass="16698">MSAMSRVLSGVLAALLLVSTAVQAQGEDEAAIKAVVADFHRALAEGYRDGVLKLLMPNAVIFETGYVEASREQYAAGHLGADMLYAATVQREVVHREAVVSGDLGLVITQTRNTGEFQGEPVNLTNTETMVLRRSGESWKILHIHWSGHEPSAAP</sequence>
<name>A0A318EDK9_9GAMM</name>
<dbReference type="RefSeq" id="WP_110265293.1">
    <property type="nucleotide sequence ID" value="NZ_CAKZQT010000001.1"/>
</dbReference>
<evidence type="ECO:0000256" key="1">
    <source>
        <dbReference type="SAM" id="SignalP"/>
    </source>
</evidence>
<evidence type="ECO:0000313" key="4">
    <source>
        <dbReference type="Proteomes" id="UP000248330"/>
    </source>
</evidence>
<organism evidence="3 4">
    <name type="scientific">Sinimarinibacterium flocculans</name>
    <dbReference type="NCBI Taxonomy" id="985250"/>
    <lineage>
        <taxon>Bacteria</taxon>
        <taxon>Pseudomonadati</taxon>
        <taxon>Pseudomonadota</taxon>
        <taxon>Gammaproteobacteria</taxon>
        <taxon>Nevskiales</taxon>
        <taxon>Nevskiaceae</taxon>
        <taxon>Sinimarinibacterium</taxon>
    </lineage>
</organism>
<dbReference type="EMBL" id="QICN01000005">
    <property type="protein sequence ID" value="PXV67824.1"/>
    <property type="molecule type" value="Genomic_DNA"/>
</dbReference>